<reference evidence="1 2" key="1">
    <citation type="submission" date="2018-10" db="EMBL/GenBank/DDBJ databases">
        <title>Robbsia sp. DHC34, isolated from soil.</title>
        <authorList>
            <person name="Gao Z.-H."/>
            <person name="Qiu L.-H."/>
        </authorList>
    </citation>
    <scope>NUCLEOTIDE SEQUENCE [LARGE SCALE GENOMIC DNA]</scope>
    <source>
        <strain evidence="1 2">DHC34</strain>
    </source>
</reference>
<organism evidence="1 2">
    <name type="scientific">Pararobbsia silviterrae</name>
    <dbReference type="NCBI Taxonomy" id="1792498"/>
    <lineage>
        <taxon>Bacteria</taxon>
        <taxon>Pseudomonadati</taxon>
        <taxon>Pseudomonadota</taxon>
        <taxon>Betaproteobacteria</taxon>
        <taxon>Burkholderiales</taxon>
        <taxon>Burkholderiaceae</taxon>
        <taxon>Pararobbsia</taxon>
    </lineage>
</organism>
<sequence length="124" mass="14232">MRAHAANQAFQALGRLPKGTMNKTEGQYADFLEEQKRIGKVLFWKFHPFNVRLANNTFYEVDWLVLPFDMVLEIHETKGGRTTDKGQLKLKLCGEVLPVFRMKKVIKQTKADGGGWLIEEYSAT</sequence>
<comment type="caution">
    <text evidence="1">The sequence shown here is derived from an EMBL/GenBank/DDBJ whole genome shotgun (WGS) entry which is preliminary data.</text>
</comment>
<accession>A0A494X9I5</accession>
<name>A0A494X9I5_9BURK</name>
<evidence type="ECO:0000313" key="2">
    <source>
        <dbReference type="Proteomes" id="UP000270342"/>
    </source>
</evidence>
<dbReference type="AlphaFoldDB" id="A0A494X9I5"/>
<proteinExistence type="predicted"/>
<evidence type="ECO:0008006" key="3">
    <source>
        <dbReference type="Google" id="ProtNLM"/>
    </source>
</evidence>
<keyword evidence="2" id="KW-1185">Reference proteome</keyword>
<protein>
    <recommendedName>
        <fullName evidence="3">DUF1064 domain-containing protein</fullName>
    </recommendedName>
</protein>
<evidence type="ECO:0000313" key="1">
    <source>
        <dbReference type="EMBL" id="RKP44769.1"/>
    </source>
</evidence>
<dbReference type="EMBL" id="RBZU01000019">
    <property type="protein sequence ID" value="RKP44769.1"/>
    <property type="molecule type" value="Genomic_DNA"/>
</dbReference>
<dbReference type="Proteomes" id="UP000270342">
    <property type="component" value="Unassembled WGS sequence"/>
</dbReference>
<gene>
    <name evidence="1" type="ORF">D7S86_27180</name>
</gene>
<dbReference type="OrthoDB" id="5588810at2"/>